<accession>A0A8H5EXX7</accession>
<evidence type="ECO:0000256" key="1">
    <source>
        <dbReference type="ARBA" id="ARBA00005641"/>
    </source>
</evidence>
<dbReference type="PROSITE" id="PS00659">
    <property type="entry name" value="GLYCOSYL_HYDROL_F5"/>
    <property type="match status" value="1"/>
</dbReference>
<feature type="region of interest" description="Disordered" evidence="4">
    <location>
        <begin position="663"/>
        <end position="694"/>
    </location>
</feature>
<dbReference type="SUPFAM" id="SSF51445">
    <property type="entry name" value="(Trans)glycosidases"/>
    <property type="match status" value="1"/>
</dbReference>
<keyword evidence="5" id="KW-0812">Transmembrane</keyword>
<feature type="domain" description="Glycoside hydrolase family 5 C-terminal" evidence="6">
    <location>
        <begin position="635"/>
        <end position="757"/>
    </location>
</feature>
<dbReference type="OrthoDB" id="9971853at2759"/>
<dbReference type="GO" id="GO:0050295">
    <property type="term" value="F:steryl-beta-glucosidase activity"/>
    <property type="evidence" value="ECO:0007669"/>
    <property type="project" value="TreeGrafter"/>
</dbReference>
<dbReference type="InterPro" id="IPR041036">
    <property type="entry name" value="GH5_C"/>
</dbReference>
<evidence type="ECO:0000313" key="7">
    <source>
        <dbReference type="EMBL" id="KAF5316302.1"/>
    </source>
</evidence>
<evidence type="ECO:0000256" key="5">
    <source>
        <dbReference type="SAM" id="Phobius"/>
    </source>
</evidence>
<feature type="transmembrane region" description="Helical" evidence="5">
    <location>
        <begin position="812"/>
        <end position="830"/>
    </location>
</feature>
<dbReference type="Pfam" id="PF18564">
    <property type="entry name" value="Glyco_hydro_5_C"/>
    <property type="match status" value="1"/>
</dbReference>
<feature type="transmembrane region" description="Helical" evidence="5">
    <location>
        <begin position="895"/>
        <end position="914"/>
    </location>
</feature>
<dbReference type="AlphaFoldDB" id="A0A8H5EXX7"/>
<dbReference type="InterPro" id="IPR052066">
    <property type="entry name" value="Glycosphingolipid_Hydrolases"/>
</dbReference>
<keyword evidence="5" id="KW-0472">Membrane</keyword>
<gene>
    <name evidence="7" type="ORF">D9619_006553</name>
</gene>
<feature type="transmembrane region" description="Helical" evidence="5">
    <location>
        <begin position="842"/>
        <end position="861"/>
    </location>
</feature>
<dbReference type="InterPro" id="IPR018087">
    <property type="entry name" value="Glyco_hydro_5_CS"/>
</dbReference>
<evidence type="ECO:0000313" key="8">
    <source>
        <dbReference type="Proteomes" id="UP000567179"/>
    </source>
</evidence>
<keyword evidence="8" id="KW-1185">Reference proteome</keyword>
<dbReference type="GO" id="GO:0005975">
    <property type="term" value="P:carbohydrate metabolic process"/>
    <property type="evidence" value="ECO:0007669"/>
    <property type="project" value="InterPro"/>
</dbReference>
<evidence type="ECO:0000259" key="6">
    <source>
        <dbReference type="Pfam" id="PF18564"/>
    </source>
</evidence>
<dbReference type="EMBL" id="JAACJJ010000042">
    <property type="protein sequence ID" value="KAF5316302.1"/>
    <property type="molecule type" value="Genomic_DNA"/>
</dbReference>
<dbReference type="InterPro" id="IPR017853">
    <property type="entry name" value="GH"/>
</dbReference>
<protein>
    <recommendedName>
        <fullName evidence="6">Glycoside hydrolase family 5 C-terminal domain-containing protein</fullName>
    </recommendedName>
</protein>
<dbReference type="InterPro" id="IPR013780">
    <property type="entry name" value="Glyco_hydro_b"/>
</dbReference>
<dbReference type="PANTHER" id="PTHR31308:SF5">
    <property type="entry name" value="ERGOSTERYL-BETA-GLUCOSIDASE"/>
    <property type="match status" value="1"/>
</dbReference>
<feature type="compositionally biased region" description="Polar residues" evidence="4">
    <location>
        <begin position="1113"/>
        <end position="1132"/>
    </location>
</feature>
<feature type="region of interest" description="Disordered" evidence="4">
    <location>
        <begin position="1110"/>
        <end position="1152"/>
    </location>
</feature>
<feature type="transmembrane region" description="Helical" evidence="5">
    <location>
        <begin position="1011"/>
        <end position="1035"/>
    </location>
</feature>
<feature type="transmembrane region" description="Helical" evidence="5">
    <location>
        <begin position="1041"/>
        <end position="1061"/>
    </location>
</feature>
<feature type="transmembrane region" description="Helical" evidence="5">
    <location>
        <begin position="969"/>
        <end position="990"/>
    </location>
</feature>
<organism evidence="7 8">
    <name type="scientific">Psilocybe cf. subviscida</name>
    <dbReference type="NCBI Taxonomy" id="2480587"/>
    <lineage>
        <taxon>Eukaryota</taxon>
        <taxon>Fungi</taxon>
        <taxon>Dikarya</taxon>
        <taxon>Basidiomycota</taxon>
        <taxon>Agaricomycotina</taxon>
        <taxon>Agaricomycetes</taxon>
        <taxon>Agaricomycetidae</taxon>
        <taxon>Agaricales</taxon>
        <taxon>Agaricineae</taxon>
        <taxon>Strophariaceae</taxon>
        <taxon>Psilocybe</taxon>
    </lineage>
</organism>
<evidence type="ECO:0000256" key="4">
    <source>
        <dbReference type="SAM" id="MobiDB-lite"/>
    </source>
</evidence>
<dbReference type="Proteomes" id="UP000567179">
    <property type="component" value="Unassembled WGS sequence"/>
</dbReference>
<evidence type="ECO:0000256" key="3">
    <source>
        <dbReference type="ARBA" id="ARBA00023295"/>
    </source>
</evidence>
<dbReference type="Gene3D" id="3.20.20.80">
    <property type="entry name" value="Glycosidases"/>
    <property type="match status" value="1"/>
</dbReference>
<keyword evidence="3" id="KW-0326">Glycosidase</keyword>
<comment type="caution">
    <text evidence="7">The sequence shown here is derived from an EMBL/GenBank/DDBJ whole genome shotgun (WGS) entry which is preliminary data.</text>
</comment>
<reference evidence="7 8" key="1">
    <citation type="journal article" date="2020" name="ISME J.">
        <title>Uncovering the hidden diversity of litter-decomposition mechanisms in mushroom-forming fungi.</title>
        <authorList>
            <person name="Floudas D."/>
            <person name="Bentzer J."/>
            <person name="Ahren D."/>
            <person name="Johansson T."/>
            <person name="Persson P."/>
            <person name="Tunlid A."/>
        </authorList>
    </citation>
    <scope>NUCLEOTIDE SEQUENCE [LARGE SCALE GENOMIC DNA]</scope>
    <source>
        <strain evidence="7 8">CBS 101986</strain>
    </source>
</reference>
<dbReference type="PANTHER" id="PTHR31308">
    <property type="match status" value="1"/>
</dbReference>
<name>A0A8H5EXX7_9AGAR</name>
<dbReference type="GO" id="GO:1904462">
    <property type="term" value="P:ergosteryl 3-beta-D-glucoside catabolic process"/>
    <property type="evidence" value="ECO:0007669"/>
    <property type="project" value="TreeGrafter"/>
</dbReference>
<comment type="similarity">
    <text evidence="1">Belongs to the glycosyl hydrolase 5 (cellulase A) family.</text>
</comment>
<sequence length="1152" mass="128099">MSSLDASFIMVDEEKAESHSFETEIELKTPKFPLSHPSEDPSYTPGSVDTYAHDWSSRGTGGELRIDGRNIVDAFGRVCSLRGVNLSGSCKAPVDHDHSNFPGDHRSVTFVGRPFPLAEAPEHLARLRRWGLSFVRFLVTWEAVEHAGPGIYDTEYLAYIRSLLVLFPHYGLTAFVSMHQDVWSRYSGGSGAPAWTLELVGFDLHAIEDTGAAWLHGQRGGGHVEAERGLWPCGYTKLAAATMSTLFWGGDIFAPKLFIEDKQGKAVPVQQFLQNAFLDMWDEVTKAVGDLEAVIGFQLINEPHPGYINIPSLHGFEYNTDLHLSHIPTAFESFQLGAGYPTKVATWTRSFPMPTKHTSHTVLNTAGVKAWRPDGPTQGRCIWEFHDVWRWDNVAKRAVALRENYFNGNPLTGGKIHWYDLYLPFAQKWAERVREAAPPSKLVFLEPIPNEFASPLWTHARRPRNIVFAPHWYDLNALFAKAFGNFTVNVQGLSRGMFPLKAFYWGQKGARDNFTLQIGNIVDQAYRILGEIPVIIGECGIPFDMNKKEAFKTGDFTMQGRMMDAMLTALERALVGFTLWNYNPYNSDERGDDWNGENFSWFSSSRAEELLSPLDYEQHTSALDKGGRILSSVVRPYAAKTAGIPLSFEYEMTTGVFTYQWANRDPSRPTGPQAGELDETPSPQTSYGLNEPPLHLQNTSLRCRETEIFLPSQLAYERKVLVEGLEKGDEWTYDELRQTLFIVTGNTEAGHKHRVRVSVDPPPRQVFHVNSLWSDFGGYLLSMVPAAAILSMAKGPPPLSMSNNNPNYTIDLIANAGISFVLFLQCLNALQRATEIKRGSPRWVLASYTGFMFLLGTGYITTNTACKILAYTTHRDFPGGPVAWVNANYSSPTQLVSNICAVVSSWGSDGLLLYRCFIIYGSSFRAVRLVLILPVILYIGEVISGVLLLVQVAHSPSTIWNSVNLGLPYFALAAACNVAITLTIATPLLVHRFRLRQAFGRNNEYTEPYTSAIAILVESSAIYAVVAVIFIGFYARNNPASHLFLSTLSQVQVIAPLLVILRVATRKAWSSSTADDLAVASMNRSHRARPSPRISTHRGTDFIQFELHASRGRSPSPTLASPASKFPTSPTIIGSPLEGKKDSEDDDIPFVK</sequence>
<evidence type="ECO:0000256" key="2">
    <source>
        <dbReference type="ARBA" id="ARBA00022801"/>
    </source>
</evidence>
<feature type="transmembrane region" description="Helical" evidence="5">
    <location>
        <begin position="926"/>
        <end position="949"/>
    </location>
</feature>
<keyword evidence="5" id="KW-1133">Transmembrane helix</keyword>
<dbReference type="Gene3D" id="2.60.40.1180">
    <property type="entry name" value="Golgi alpha-mannosidase II"/>
    <property type="match status" value="1"/>
</dbReference>
<proteinExistence type="inferred from homology"/>
<keyword evidence="2" id="KW-0378">Hydrolase</keyword>